<proteinExistence type="predicted"/>
<dbReference type="AlphaFoldDB" id="A0AAW0YLL6"/>
<dbReference type="Pfam" id="PF00887">
    <property type="entry name" value="ACBP"/>
    <property type="match status" value="1"/>
</dbReference>
<reference evidence="5 6" key="1">
    <citation type="journal article" date="2024" name="BMC Genomics">
        <title>Genome assembly of redclaw crayfish (Cherax quadricarinatus) provides insights into its immune adaptation and hypoxia tolerance.</title>
        <authorList>
            <person name="Liu Z."/>
            <person name="Zheng J."/>
            <person name="Li H."/>
            <person name="Fang K."/>
            <person name="Wang S."/>
            <person name="He J."/>
            <person name="Zhou D."/>
            <person name="Weng S."/>
            <person name="Chi M."/>
            <person name="Gu Z."/>
            <person name="He J."/>
            <person name="Li F."/>
            <person name="Wang M."/>
        </authorList>
    </citation>
    <scope>NUCLEOTIDE SEQUENCE [LARGE SCALE GENOMIC DNA]</scope>
    <source>
        <strain evidence="5">ZL_2023a</strain>
    </source>
</reference>
<keyword evidence="3" id="KW-0413">Isomerase</keyword>
<dbReference type="InterPro" id="IPR035984">
    <property type="entry name" value="Acyl-CoA-binding_sf"/>
</dbReference>
<dbReference type="Gene3D" id="1.20.80.10">
    <property type="match status" value="1"/>
</dbReference>
<dbReference type="CDD" id="cd06558">
    <property type="entry name" value="crotonase-like"/>
    <property type="match status" value="1"/>
</dbReference>
<dbReference type="PANTHER" id="PTHR43684">
    <property type="match status" value="1"/>
</dbReference>
<organism evidence="5 6">
    <name type="scientific">Cherax quadricarinatus</name>
    <name type="common">Australian red claw crayfish</name>
    <dbReference type="NCBI Taxonomy" id="27406"/>
    <lineage>
        <taxon>Eukaryota</taxon>
        <taxon>Metazoa</taxon>
        <taxon>Ecdysozoa</taxon>
        <taxon>Arthropoda</taxon>
        <taxon>Crustacea</taxon>
        <taxon>Multicrustacea</taxon>
        <taxon>Malacostraca</taxon>
        <taxon>Eumalacostraca</taxon>
        <taxon>Eucarida</taxon>
        <taxon>Decapoda</taxon>
        <taxon>Pleocyemata</taxon>
        <taxon>Astacidea</taxon>
        <taxon>Parastacoidea</taxon>
        <taxon>Parastacidae</taxon>
        <taxon>Cherax</taxon>
    </lineage>
</organism>
<dbReference type="GO" id="GO:0004165">
    <property type="term" value="F:delta(3)-delta(2)-enoyl-CoA isomerase activity"/>
    <property type="evidence" value="ECO:0007669"/>
    <property type="project" value="UniProtKB-ARBA"/>
</dbReference>
<evidence type="ECO:0000313" key="5">
    <source>
        <dbReference type="EMBL" id="KAK8753654.1"/>
    </source>
</evidence>
<gene>
    <name evidence="5" type="ORF">OTU49_000956</name>
</gene>
<comment type="caution">
    <text evidence="5">The sequence shown here is derived from an EMBL/GenBank/DDBJ whole genome shotgun (WGS) entry which is preliminary data.</text>
</comment>
<evidence type="ECO:0000256" key="2">
    <source>
        <dbReference type="ARBA" id="ARBA00023140"/>
    </source>
</evidence>
<dbReference type="GO" id="GO:0000062">
    <property type="term" value="F:fatty-acyl-CoA binding"/>
    <property type="evidence" value="ECO:0007669"/>
    <property type="project" value="InterPro"/>
</dbReference>
<comment type="subcellular location">
    <subcellularLocation>
        <location evidence="1">Peroxisome</location>
    </subcellularLocation>
</comment>
<dbReference type="Gene3D" id="1.10.12.10">
    <property type="entry name" value="Lyase 2-enoyl-coa Hydratase, Chain A, domain 2"/>
    <property type="match status" value="1"/>
</dbReference>
<dbReference type="InterPro" id="IPR014748">
    <property type="entry name" value="Enoyl-CoA_hydra_C"/>
</dbReference>
<evidence type="ECO:0000313" key="6">
    <source>
        <dbReference type="Proteomes" id="UP001445076"/>
    </source>
</evidence>
<dbReference type="PROSITE" id="PS51228">
    <property type="entry name" value="ACB_2"/>
    <property type="match status" value="1"/>
</dbReference>
<keyword evidence="6" id="KW-1185">Reference proteome</keyword>
<dbReference type="Proteomes" id="UP001445076">
    <property type="component" value="Unassembled WGS sequence"/>
</dbReference>
<dbReference type="InterPro" id="IPR000582">
    <property type="entry name" value="Acyl-CoA-binding_protein"/>
</dbReference>
<accession>A0AAW0YLL6</accession>
<dbReference type="SUPFAM" id="SSF47027">
    <property type="entry name" value="Acyl-CoA binding protein"/>
    <property type="match status" value="1"/>
</dbReference>
<dbReference type="Pfam" id="PF00378">
    <property type="entry name" value="ECH_1"/>
    <property type="match status" value="1"/>
</dbReference>
<protein>
    <recommendedName>
        <fullName evidence="4">ACB domain-containing protein</fullName>
    </recommendedName>
</protein>
<keyword evidence="2" id="KW-0576">Peroxisome</keyword>
<dbReference type="FunFam" id="3.90.226.10:FF:000084">
    <property type="entry name" value="Enoyl-CoA delta isomerase 2, mitochondrial"/>
    <property type="match status" value="1"/>
</dbReference>
<dbReference type="InterPro" id="IPR051053">
    <property type="entry name" value="ECH/Chromodomain_protein"/>
</dbReference>
<dbReference type="InterPro" id="IPR001753">
    <property type="entry name" value="Enoyl-CoA_hydra/iso"/>
</dbReference>
<dbReference type="PRINTS" id="PR00689">
    <property type="entry name" value="ACOABINDINGP"/>
</dbReference>
<sequence>MAAVRYLARYTSVNRCCIRSLLGAPYQRIPAWSAATQVRLMSGLSAQFEEAKARLLTLKEEPNNDVKLKIYALFKQSTSGTVTTKRPGMVDFVGRAKWDAWNALGSMSQEDAQKAYIDLVNSLAGGEEKTAAAQTDSGQKYKNLLITCENGLRTITLNRPEKKNAITKEMYEEWIESLKEAAEDPGTVITAITGSGDYYCSGNDLSNFANIDPSKMHESSKEAGVLLNRFVSAFIDFPKPLVAVVNGHAIGVCVTVMALFDAVYASDMATFHTPFSALGQSPEGCSTYTFPKIMGPAKANEMLLFNKKITAQQACDVGLVAEVIPANSFQQKIWPKLQAHAKLPVKSLVYSKALTRDMEKDILHKVNDAECDRLVERWTSEDCINAIVNFFNRKK</sequence>
<evidence type="ECO:0000256" key="3">
    <source>
        <dbReference type="ARBA" id="ARBA00023235"/>
    </source>
</evidence>
<dbReference type="SUPFAM" id="SSF52096">
    <property type="entry name" value="ClpP/crotonase"/>
    <property type="match status" value="1"/>
</dbReference>
<dbReference type="PANTHER" id="PTHR43684:SF1">
    <property type="entry name" value="ENOYL-COA DELTA ISOMERASE 2"/>
    <property type="match status" value="1"/>
</dbReference>
<dbReference type="CDD" id="cd00435">
    <property type="entry name" value="ACBP"/>
    <property type="match status" value="1"/>
</dbReference>
<evidence type="ECO:0000256" key="1">
    <source>
        <dbReference type="ARBA" id="ARBA00004275"/>
    </source>
</evidence>
<dbReference type="InterPro" id="IPR029045">
    <property type="entry name" value="ClpP/crotonase-like_dom_sf"/>
</dbReference>
<dbReference type="Gene3D" id="3.90.226.10">
    <property type="entry name" value="2-enoyl-CoA Hydratase, Chain A, domain 1"/>
    <property type="match status" value="1"/>
</dbReference>
<name>A0AAW0YLL6_CHEQU</name>
<dbReference type="InterPro" id="IPR014352">
    <property type="entry name" value="FERM/acyl-CoA-bd_prot_sf"/>
</dbReference>
<evidence type="ECO:0000259" key="4">
    <source>
        <dbReference type="PROSITE" id="PS51228"/>
    </source>
</evidence>
<dbReference type="GO" id="GO:0005777">
    <property type="term" value="C:peroxisome"/>
    <property type="evidence" value="ECO:0007669"/>
    <property type="project" value="UniProtKB-SubCell"/>
</dbReference>
<feature type="domain" description="ACB" evidence="4">
    <location>
        <begin position="44"/>
        <end position="129"/>
    </location>
</feature>
<dbReference type="EMBL" id="JARKIK010000002">
    <property type="protein sequence ID" value="KAK8753654.1"/>
    <property type="molecule type" value="Genomic_DNA"/>
</dbReference>